<keyword evidence="1" id="KW-0812">Transmembrane</keyword>
<organism evidence="2">
    <name type="scientific">uncultured bacterium</name>
    <name type="common">gcode 4</name>
    <dbReference type="NCBI Taxonomy" id="1234023"/>
    <lineage>
        <taxon>Bacteria</taxon>
        <taxon>environmental samples</taxon>
    </lineage>
</organism>
<evidence type="ECO:0008006" key="3">
    <source>
        <dbReference type="Google" id="ProtNLM"/>
    </source>
</evidence>
<keyword evidence="1" id="KW-1133">Transmembrane helix</keyword>
<name>K2G0P4_9BACT</name>
<dbReference type="EMBL" id="AMFJ01000281">
    <property type="protein sequence ID" value="EKE28818.1"/>
    <property type="molecule type" value="Genomic_DNA"/>
</dbReference>
<feature type="transmembrane region" description="Helical" evidence="1">
    <location>
        <begin position="7"/>
        <end position="28"/>
    </location>
</feature>
<dbReference type="SUPFAM" id="SSF48452">
    <property type="entry name" value="TPR-like"/>
    <property type="match status" value="1"/>
</dbReference>
<dbReference type="AlphaFoldDB" id="K2G0P4"/>
<evidence type="ECO:0000256" key="1">
    <source>
        <dbReference type="SAM" id="Phobius"/>
    </source>
</evidence>
<gene>
    <name evidence="2" type="ORF">ACD_3C00007G0003</name>
</gene>
<sequence length="485" mass="58450">MFNKKTLLYISLFLMVAVGWLLAFWHFYVAEKKTSDKSPQNDEMDAFFQEEALTKEEKLAQFKRRMNFRSILRKWDFYSIKNMKETALQYYLNAYKRLPHDTVLEKKIWDTYFEMKNYQKAYEYYKRIPSWDIDAKLKDKMLKALLYTWNKNMRDEFNQIIAPKDLKDYYDKVLVCYTWIKNCLQEIRSYSWSVEKINQMQKNMIDYSNVTNSDPNSKYAALAGDLFKNKDYLAAALISQETLTKRSNYTSVLKIAGFSWYELWDYKKANDYLQKYYAIEPKDITVTYLLGIINFYTENYISSNLYFNAAVLNWYRPKTELQKRLAYNYYIIGDKKNMLKVFRYILDEEDTAQDDFAVALFTAIEEKEYSKAMLWANKWIARFPQSDMIYAFRWWLYNIRKDDASAVKDLETSLWMNPRNAVALYNMWLITKSKDNLKDAKKYFEGVIEVDKNWTFWEKADDQIKEITKKMKEQLTQSWTTAAEQ</sequence>
<protein>
    <recommendedName>
        <fullName evidence="3">Tetratricopeptide repeat protein</fullName>
    </recommendedName>
</protein>
<proteinExistence type="predicted"/>
<keyword evidence="1" id="KW-0472">Membrane</keyword>
<reference evidence="2" key="1">
    <citation type="journal article" date="2012" name="Science">
        <title>Fermentation, hydrogen, and sulfur metabolism in multiple uncultivated bacterial phyla.</title>
        <authorList>
            <person name="Wrighton K.C."/>
            <person name="Thomas B.C."/>
            <person name="Sharon I."/>
            <person name="Miller C.S."/>
            <person name="Castelle C.J."/>
            <person name="VerBerkmoes N.C."/>
            <person name="Wilkins M.J."/>
            <person name="Hettich R.L."/>
            <person name="Lipton M.S."/>
            <person name="Williams K.H."/>
            <person name="Long P.E."/>
            <person name="Banfield J.F."/>
        </authorList>
    </citation>
    <scope>NUCLEOTIDE SEQUENCE [LARGE SCALE GENOMIC DNA]</scope>
</reference>
<accession>K2G0P4</accession>
<dbReference type="Gene3D" id="1.25.40.10">
    <property type="entry name" value="Tetratricopeptide repeat domain"/>
    <property type="match status" value="2"/>
</dbReference>
<evidence type="ECO:0000313" key="2">
    <source>
        <dbReference type="EMBL" id="EKE28818.1"/>
    </source>
</evidence>
<comment type="caution">
    <text evidence="2">The sequence shown here is derived from an EMBL/GenBank/DDBJ whole genome shotgun (WGS) entry which is preliminary data.</text>
</comment>
<dbReference type="InterPro" id="IPR011990">
    <property type="entry name" value="TPR-like_helical_dom_sf"/>
</dbReference>